<sequence length="333" mass="36939">MTDPTASENLLICVACGTQFDVPASKPLASCRICDDPRQFVPPTGQRWTSLAEMRGKYENKWEQDPVEPSMWSIWTEPKFAIGQRAILIETPEGNVLWDLITYLDEKTIEFIHSRGPLLAIVISHPHYYTTHLHWSSIFDACPVYTAIEDASWFSREDASPVPARHFIADTPFQIPISPSLDKADAVTALKPGGHFPGSLVLHFRRLLLIADTFVTVPSGMNPHPLDPTVAKRLVPDASTPLPPPEPLPGTTTYSFMWSIPNMIPLGPADLSAMWHAVKGFRWDSTHGAFVGMDVRRVGDDGKEGPRALLESMKIQARGMGWADHGLLKEKVA</sequence>
<name>A0ABR1YDD9_9PEZI</name>
<evidence type="ECO:0000313" key="1">
    <source>
        <dbReference type="EMBL" id="KAK8226001.1"/>
    </source>
</evidence>
<keyword evidence="2" id="KW-1185">Reference proteome</keyword>
<dbReference type="Proteomes" id="UP001492380">
    <property type="component" value="Unassembled WGS sequence"/>
</dbReference>
<dbReference type="PANTHER" id="PTHR36839">
    <property type="entry name" value="METALLO-BETA-LACTAMASE FAMILY PROTEIN (AFU_ORTHOLOGUE AFUA_5G12770)"/>
    <property type="match status" value="1"/>
</dbReference>
<dbReference type="PANTHER" id="PTHR36839:SF1">
    <property type="entry name" value="METALLO-BETA-LACTAMASE FAMILY PROTEIN (AFU_ORTHOLOGUE AFUA_5G12770)"/>
    <property type="match status" value="1"/>
</dbReference>
<gene>
    <name evidence="1" type="ORF">HDK90DRAFT_72518</name>
</gene>
<organism evidence="1 2">
    <name type="scientific">Phyllosticta capitalensis</name>
    <dbReference type="NCBI Taxonomy" id="121624"/>
    <lineage>
        <taxon>Eukaryota</taxon>
        <taxon>Fungi</taxon>
        <taxon>Dikarya</taxon>
        <taxon>Ascomycota</taxon>
        <taxon>Pezizomycotina</taxon>
        <taxon>Dothideomycetes</taxon>
        <taxon>Dothideomycetes incertae sedis</taxon>
        <taxon>Botryosphaeriales</taxon>
        <taxon>Phyllostictaceae</taxon>
        <taxon>Phyllosticta</taxon>
    </lineage>
</organism>
<dbReference type="InterPro" id="IPR036866">
    <property type="entry name" value="RibonucZ/Hydroxyglut_hydro"/>
</dbReference>
<dbReference type="Gene3D" id="3.60.15.10">
    <property type="entry name" value="Ribonuclease Z/Hydroxyacylglutathione hydrolase-like"/>
    <property type="match status" value="1"/>
</dbReference>
<accession>A0ABR1YDD9</accession>
<proteinExistence type="predicted"/>
<dbReference type="SUPFAM" id="SSF56281">
    <property type="entry name" value="Metallo-hydrolase/oxidoreductase"/>
    <property type="match status" value="1"/>
</dbReference>
<reference evidence="1 2" key="1">
    <citation type="submission" date="2024-04" db="EMBL/GenBank/DDBJ databases">
        <title>Phyllosticta paracitricarpa is synonymous to the EU quarantine fungus P. citricarpa based on phylogenomic analyses.</title>
        <authorList>
            <consortium name="Lawrence Berkeley National Laboratory"/>
            <person name="Van Ingen-Buijs V.A."/>
            <person name="Van Westerhoven A.C."/>
            <person name="Haridas S."/>
            <person name="Skiadas P."/>
            <person name="Martin F."/>
            <person name="Groenewald J.Z."/>
            <person name="Crous P.W."/>
            <person name="Seidl M.F."/>
        </authorList>
    </citation>
    <scope>NUCLEOTIDE SEQUENCE [LARGE SCALE GENOMIC DNA]</scope>
    <source>
        <strain evidence="1 2">CBS 123374</strain>
    </source>
</reference>
<dbReference type="EMBL" id="JBBWRZ010000011">
    <property type="protein sequence ID" value="KAK8226001.1"/>
    <property type="molecule type" value="Genomic_DNA"/>
</dbReference>
<evidence type="ECO:0000313" key="2">
    <source>
        <dbReference type="Proteomes" id="UP001492380"/>
    </source>
</evidence>
<protein>
    <submittedName>
        <fullName evidence="1">Beta-lactamase-like protein</fullName>
    </submittedName>
</protein>
<comment type="caution">
    <text evidence="1">The sequence shown here is derived from an EMBL/GenBank/DDBJ whole genome shotgun (WGS) entry which is preliminary data.</text>
</comment>